<evidence type="ECO:0000259" key="6">
    <source>
        <dbReference type="Pfam" id="PF03727"/>
    </source>
</evidence>
<keyword evidence="3 5" id="KW-0324">Glycolysis</keyword>
<dbReference type="STRING" id="554065.E1ZUQ8"/>
<evidence type="ECO:0000256" key="1">
    <source>
        <dbReference type="ARBA" id="ARBA00004888"/>
    </source>
</evidence>
<dbReference type="InParanoid" id="E1ZUQ8"/>
<gene>
    <name evidence="7" type="ORF">CHLNCDRAFT_144017</name>
</gene>
<dbReference type="GO" id="GO:0005536">
    <property type="term" value="F:D-glucose binding"/>
    <property type="evidence" value="ECO:0007669"/>
    <property type="project" value="InterPro"/>
</dbReference>
<dbReference type="Proteomes" id="UP000008141">
    <property type="component" value="Unassembled WGS sequence"/>
</dbReference>
<dbReference type="Pfam" id="PF03727">
    <property type="entry name" value="Hexokinase_2"/>
    <property type="match status" value="1"/>
</dbReference>
<comment type="similarity">
    <text evidence="5">Belongs to the hexokinase family.</text>
</comment>
<evidence type="ECO:0000256" key="3">
    <source>
        <dbReference type="ARBA" id="ARBA00023152"/>
    </source>
</evidence>
<reference evidence="7 8" key="1">
    <citation type="journal article" date="2010" name="Plant Cell">
        <title>The Chlorella variabilis NC64A genome reveals adaptation to photosymbiosis, coevolution with viruses, and cryptic sex.</title>
        <authorList>
            <person name="Blanc G."/>
            <person name="Duncan G."/>
            <person name="Agarkova I."/>
            <person name="Borodovsky M."/>
            <person name="Gurnon J."/>
            <person name="Kuo A."/>
            <person name="Lindquist E."/>
            <person name="Lucas S."/>
            <person name="Pangilinan J."/>
            <person name="Polle J."/>
            <person name="Salamov A."/>
            <person name="Terry A."/>
            <person name="Yamada T."/>
            <person name="Dunigan D.D."/>
            <person name="Grigoriev I.V."/>
            <person name="Claverie J.M."/>
            <person name="Van Etten J.L."/>
        </authorList>
    </citation>
    <scope>NUCLEOTIDE SEQUENCE [LARGE SCALE GENOMIC DNA]</scope>
    <source>
        <strain evidence="7 8">NC64A</strain>
    </source>
</reference>
<dbReference type="InterPro" id="IPR043129">
    <property type="entry name" value="ATPase_NBD"/>
</dbReference>
<dbReference type="GO" id="GO:0006006">
    <property type="term" value="P:glucose metabolic process"/>
    <property type="evidence" value="ECO:0007669"/>
    <property type="project" value="TreeGrafter"/>
</dbReference>
<dbReference type="PANTHER" id="PTHR19443">
    <property type="entry name" value="HEXOKINASE"/>
    <property type="match status" value="1"/>
</dbReference>
<evidence type="ECO:0000313" key="8">
    <source>
        <dbReference type="Proteomes" id="UP000008141"/>
    </source>
</evidence>
<dbReference type="GO" id="GO:0006096">
    <property type="term" value="P:glycolytic process"/>
    <property type="evidence" value="ECO:0007669"/>
    <property type="project" value="UniProtKB-KW"/>
</dbReference>
<dbReference type="AlphaFoldDB" id="E1ZUQ8"/>
<protein>
    <recommendedName>
        <fullName evidence="5">Phosphotransferase</fullName>
        <ecNumber evidence="5">2.7.1.-</ecNumber>
    </recommendedName>
</protein>
<dbReference type="GO" id="GO:0004340">
    <property type="term" value="F:glucokinase activity"/>
    <property type="evidence" value="ECO:0007669"/>
    <property type="project" value="TreeGrafter"/>
</dbReference>
<dbReference type="RefSeq" id="XP_005842569.1">
    <property type="nucleotide sequence ID" value="XM_005842512.1"/>
</dbReference>
<keyword evidence="5" id="KW-0067">ATP-binding</keyword>
<dbReference type="GO" id="GO:0005524">
    <property type="term" value="F:ATP binding"/>
    <property type="evidence" value="ECO:0007669"/>
    <property type="project" value="UniProtKB-UniRule"/>
</dbReference>
<dbReference type="GeneID" id="17349870"/>
<dbReference type="KEGG" id="cvr:CHLNCDRAFT_144017"/>
<accession>E1ZUQ8</accession>
<dbReference type="Gene3D" id="3.40.367.20">
    <property type="match status" value="1"/>
</dbReference>
<dbReference type="InterPro" id="IPR001312">
    <property type="entry name" value="Hexokinase"/>
</dbReference>
<proteinExistence type="inferred from homology"/>
<dbReference type="GO" id="GO:0001678">
    <property type="term" value="P:intracellular glucose homeostasis"/>
    <property type="evidence" value="ECO:0007669"/>
    <property type="project" value="InterPro"/>
</dbReference>
<dbReference type="EMBL" id="GL434190">
    <property type="protein sequence ID" value="EFN50437.1"/>
    <property type="molecule type" value="Genomic_DNA"/>
</dbReference>
<keyword evidence="5" id="KW-0808">Transferase</keyword>
<dbReference type="GO" id="GO:0008865">
    <property type="term" value="F:fructokinase activity"/>
    <property type="evidence" value="ECO:0007669"/>
    <property type="project" value="TreeGrafter"/>
</dbReference>
<comment type="pathway">
    <text evidence="2">Carbohydrate metabolism; hexose metabolism.</text>
</comment>
<dbReference type="SUPFAM" id="SSF53067">
    <property type="entry name" value="Actin-like ATPase domain"/>
    <property type="match status" value="1"/>
</dbReference>
<feature type="domain" description="Hexokinase C-terminal" evidence="6">
    <location>
        <begin position="17"/>
        <end position="72"/>
    </location>
</feature>
<comment type="catalytic activity">
    <reaction evidence="4">
        <text>a D-hexose + ATP = a D-hexose 6-phosphate + ADP + H(+)</text>
        <dbReference type="Rhea" id="RHEA:22740"/>
        <dbReference type="ChEBI" id="CHEBI:4194"/>
        <dbReference type="ChEBI" id="CHEBI:15378"/>
        <dbReference type="ChEBI" id="CHEBI:30616"/>
        <dbReference type="ChEBI" id="CHEBI:229467"/>
        <dbReference type="ChEBI" id="CHEBI:456216"/>
        <dbReference type="EC" id="2.7.1.1"/>
    </reaction>
    <physiologicalReaction direction="left-to-right" evidence="4">
        <dbReference type="Rhea" id="RHEA:22741"/>
    </physiologicalReaction>
</comment>
<dbReference type="PANTHER" id="PTHR19443:SF16">
    <property type="entry name" value="HEXOKINASE TYPE 1-RELATED"/>
    <property type="match status" value="1"/>
</dbReference>
<name>E1ZUQ8_CHLVA</name>
<sequence>MGHPAGGGGGGGEAAPPHVVVAVDGSVFAKYSKYRERLRAALEDVCGKAAADSVELQLAQDGSVLGAAYLAAAAAQFDAQRGGSS</sequence>
<dbReference type="GO" id="GO:0005739">
    <property type="term" value="C:mitochondrion"/>
    <property type="evidence" value="ECO:0007669"/>
    <property type="project" value="TreeGrafter"/>
</dbReference>
<keyword evidence="5" id="KW-0547">Nucleotide-binding</keyword>
<keyword evidence="8" id="KW-1185">Reference proteome</keyword>
<dbReference type="GO" id="GO:0005829">
    <property type="term" value="C:cytosol"/>
    <property type="evidence" value="ECO:0007669"/>
    <property type="project" value="TreeGrafter"/>
</dbReference>
<dbReference type="InterPro" id="IPR022673">
    <property type="entry name" value="Hexokinase_C"/>
</dbReference>
<keyword evidence="5" id="KW-0418">Kinase</keyword>
<evidence type="ECO:0000256" key="2">
    <source>
        <dbReference type="ARBA" id="ARBA00005028"/>
    </source>
</evidence>
<dbReference type="UniPathway" id="UPA00242"/>
<comment type="pathway">
    <text evidence="1">Carbohydrate degradation; glycolysis; D-glyceraldehyde 3-phosphate and glycerone phosphate from D-glucose: step 1/4.</text>
</comment>
<organism evidence="8">
    <name type="scientific">Chlorella variabilis</name>
    <name type="common">Green alga</name>
    <dbReference type="NCBI Taxonomy" id="554065"/>
    <lineage>
        <taxon>Eukaryota</taxon>
        <taxon>Viridiplantae</taxon>
        <taxon>Chlorophyta</taxon>
        <taxon>core chlorophytes</taxon>
        <taxon>Trebouxiophyceae</taxon>
        <taxon>Chlorellales</taxon>
        <taxon>Chlorellaceae</taxon>
        <taxon>Chlorella clade</taxon>
        <taxon>Chlorella</taxon>
    </lineage>
</organism>
<dbReference type="EC" id="2.7.1.-" evidence="5"/>
<evidence type="ECO:0000313" key="7">
    <source>
        <dbReference type="EMBL" id="EFN50437.1"/>
    </source>
</evidence>
<evidence type="ECO:0000256" key="4">
    <source>
        <dbReference type="ARBA" id="ARBA00044613"/>
    </source>
</evidence>
<evidence type="ECO:0000256" key="5">
    <source>
        <dbReference type="RuleBase" id="RU362007"/>
    </source>
</evidence>
<dbReference type="OrthoDB" id="419537at2759"/>